<dbReference type="InterPro" id="IPR015421">
    <property type="entry name" value="PyrdxlP-dep_Trfase_major"/>
</dbReference>
<organism evidence="6 7">
    <name type="scientific">Roseimaritima ulvae</name>
    <dbReference type="NCBI Taxonomy" id="980254"/>
    <lineage>
        <taxon>Bacteria</taxon>
        <taxon>Pseudomonadati</taxon>
        <taxon>Planctomycetota</taxon>
        <taxon>Planctomycetia</taxon>
        <taxon>Pirellulales</taxon>
        <taxon>Pirellulaceae</taxon>
        <taxon>Roseimaritima</taxon>
    </lineage>
</organism>
<dbReference type="InterPro" id="IPR000653">
    <property type="entry name" value="DegT/StrS_aminotransferase"/>
</dbReference>
<dbReference type="Proteomes" id="UP000325286">
    <property type="component" value="Chromosome"/>
</dbReference>
<protein>
    <submittedName>
        <fullName evidence="6">UDP-2-acetamido-2-deoxy-3-oxo-D-glucuronate aminotransferase</fullName>
        <ecNumber evidence="6">2.6.1.98</ecNumber>
    </submittedName>
</protein>
<keyword evidence="7" id="KW-1185">Reference proteome</keyword>
<name>A0A5B9R0N8_9BACT</name>
<proteinExistence type="inferred from homology"/>
<dbReference type="InterPro" id="IPR015422">
    <property type="entry name" value="PyrdxlP-dep_Trfase_small"/>
</dbReference>
<dbReference type="KEGG" id="rul:UC8_50190"/>
<sequence length="379" mass="41897">MSSSNRTVPFFNYPSLFVEEEAKMVEIFTDVCRRGAFIQQRDLEEFEQRLGEYVGAKHVLGIANATDALHLALRAVGIEAGDEVIFCSHTMVATAASIHYAGGVPVPCECGPDHLMDPASAEAAVTSRTKAIMPTQLNGRTADMDAIQAIADKHGLMILEDSAQALGSKFKAQCAGTFGKAGCISFYPAKTLGCFGDGGCVFTNDDEVYHNLCLLRDHGRDAEGEVRLWGLNSRLDNLQAAILNHKFKSYDQAIARRREIASQYQERLGAISTLVLPPAPDSDDRHFDIFQNYELEAEHRDQLRSHLTDRGIGTLIQWGGKAVHQFKDLGLTQSLPYTDQLFKRLLMLPLNTTLTAEDVDYICDCIEQFYDSKTTQHAA</sequence>
<dbReference type="Pfam" id="PF01041">
    <property type="entry name" value="DegT_DnrJ_EryC1"/>
    <property type="match status" value="1"/>
</dbReference>
<reference evidence="6 7" key="1">
    <citation type="submission" date="2019-08" db="EMBL/GenBank/DDBJ databases">
        <title>Deep-cultivation of Planctomycetes and their phenomic and genomic characterization uncovers novel biology.</title>
        <authorList>
            <person name="Wiegand S."/>
            <person name="Jogler M."/>
            <person name="Boedeker C."/>
            <person name="Pinto D."/>
            <person name="Vollmers J."/>
            <person name="Rivas-Marin E."/>
            <person name="Kohn T."/>
            <person name="Peeters S.H."/>
            <person name="Heuer A."/>
            <person name="Rast P."/>
            <person name="Oberbeckmann S."/>
            <person name="Bunk B."/>
            <person name="Jeske O."/>
            <person name="Meyerdierks A."/>
            <person name="Storesund J.E."/>
            <person name="Kallscheuer N."/>
            <person name="Luecker S."/>
            <person name="Lage O.M."/>
            <person name="Pohl T."/>
            <person name="Merkel B.J."/>
            <person name="Hornburger P."/>
            <person name="Mueller R.-W."/>
            <person name="Bruemmer F."/>
            <person name="Labrenz M."/>
            <person name="Spormann A.M."/>
            <person name="Op den Camp H."/>
            <person name="Overmann J."/>
            <person name="Amann R."/>
            <person name="Jetten M.S.M."/>
            <person name="Mascher T."/>
            <person name="Medema M.H."/>
            <person name="Devos D.P."/>
            <person name="Kaster A.-K."/>
            <person name="Ovreas L."/>
            <person name="Rohde M."/>
            <person name="Galperin M.Y."/>
            <person name="Jogler C."/>
        </authorList>
    </citation>
    <scope>NUCLEOTIDE SEQUENCE [LARGE SCALE GENOMIC DNA]</scope>
    <source>
        <strain evidence="6 7">UC8</strain>
    </source>
</reference>
<dbReference type="PANTHER" id="PTHR30244:SF36">
    <property type="entry name" value="3-OXO-GLUCOSE-6-PHOSPHATE:GLUTAMATE AMINOTRANSFERASE"/>
    <property type="match status" value="1"/>
</dbReference>
<dbReference type="AlphaFoldDB" id="A0A5B9R0N8"/>
<dbReference type="GO" id="GO:0000271">
    <property type="term" value="P:polysaccharide biosynthetic process"/>
    <property type="evidence" value="ECO:0007669"/>
    <property type="project" value="TreeGrafter"/>
</dbReference>
<evidence type="ECO:0000313" key="7">
    <source>
        <dbReference type="Proteomes" id="UP000325286"/>
    </source>
</evidence>
<evidence type="ECO:0000256" key="1">
    <source>
        <dbReference type="ARBA" id="ARBA00022898"/>
    </source>
</evidence>
<dbReference type="GO" id="GO:0030170">
    <property type="term" value="F:pyridoxal phosphate binding"/>
    <property type="evidence" value="ECO:0007669"/>
    <property type="project" value="TreeGrafter"/>
</dbReference>
<evidence type="ECO:0000256" key="3">
    <source>
        <dbReference type="PIRSR" id="PIRSR000390-1"/>
    </source>
</evidence>
<keyword evidence="1 4" id="KW-0663">Pyridoxal phosphate</keyword>
<dbReference type="PANTHER" id="PTHR30244">
    <property type="entry name" value="TRANSAMINASE"/>
    <property type="match status" value="1"/>
</dbReference>
<feature type="modified residue" description="N6-(pyridoxal phosphate)lysine" evidence="4">
    <location>
        <position position="190"/>
    </location>
</feature>
<dbReference type="OrthoDB" id="9810913at2"/>
<keyword evidence="6" id="KW-0032">Aminotransferase</keyword>
<dbReference type="SUPFAM" id="SSF53383">
    <property type="entry name" value="PLP-dependent transferases"/>
    <property type="match status" value="1"/>
</dbReference>
<keyword evidence="6" id="KW-0808">Transferase</keyword>
<dbReference type="GO" id="GO:0008483">
    <property type="term" value="F:transaminase activity"/>
    <property type="evidence" value="ECO:0007669"/>
    <property type="project" value="UniProtKB-KW"/>
</dbReference>
<dbReference type="Gene3D" id="3.40.640.10">
    <property type="entry name" value="Type I PLP-dependent aspartate aminotransferase-like (Major domain)"/>
    <property type="match status" value="1"/>
</dbReference>
<dbReference type="CDD" id="cd00616">
    <property type="entry name" value="AHBA_syn"/>
    <property type="match status" value="1"/>
</dbReference>
<dbReference type="EC" id="2.6.1.98" evidence="6"/>
<dbReference type="EMBL" id="CP042914">
    <property type="protein sequence ID" value="QEG42976.1"/>
    <property type="molecule type" value="Genomic_DNA"/>
</dbReference>
<evidence type="ECO:0000256" key="5">
    <source>
        <dbReference type="RuleBase" id="RU004508"/>
    </source>
</evidence>
<evidence type="ECO:0000313" key="6">
    <source>
        <dbReference type="EMBL" id="QEG42976.1"/>
    </source>
</evidence>
<dbReference type="PIRSF" id="PIRSF000390">
    <property type="entry name" value="PLP_StrS"/>
    <property type="match status" value="1"/>
</dbReference>
<dbReference type="RefSeq" id="WP_068141903.1">
    <property type="nucleotide sequence ID" value="NZ_CP042914.1"/>
</dbReference>
<dbReference type="Gene3D" id="3.90.1150.10">
    <property type="entry name" value="Aspartate Aminotransferase, domain 1"/>
    <property type="match status" value="1"/>
</dbReference>
<comment type="similarity">
    <text evidence="2 5">Belongs to the DegT/DnrJ/EryC1 family.</text>
</comment>
<accession>A0A5B9R0N8</accession>
<evidence type="ECO:0000256" key="4">
    <source>
        <dbReference type="PIRSR" id="PIRSR000390-2"/>
    </source>
</evidence>
<dbReference type="InterPro" id="IPR015424">
    <property type="entry name" value="PyrdxlP-dep_Trfase"/>
</dbReference>
<evidence type="ECO:0000256" key="2">
    <source>
        <dbReference type="ARBA" id="ARBA00037999"/>
    </source>
</evidence>
<feature type="active site" description="Proton acceptor" evidence="3">
    <location>
        <position position="190"/>
    </location>
</feature>
<gene>
    <name evidence="6" type="primary">wbpE_3</name>
    <name evidence="6" type="ORF">UC8_50190</name>
</gene>